<evidence type="ECO:0000313" key="3">
    <source>
        <dbReference type="EMBL" id="CAE4607687.1"/>
    </source>
</evidence>
<dbReference type="EMBL" id="HBNR01046281">
    <property type="protein sequence ID" value="CAE4607687.1"/>
    <property type="molecule type" value="Transcribed_RNA"/>
</dbReference>
<dbReference type="InterPro" id="IPR006311">
    <property type="entry name" value="TAT_signal"/>
</dbReference>
<dbReference type="PROSITE" id="PS51257">
    <property type="entry name" value="PROKAR_LIPOPROTEIN"/>
    <property type="match status" value="1"/>
</dbReference>
<keyword evidence="2" id="KW-0732">Signal</keyword>
<reference evidence="4" key="1">
    <citation type="submission" date="2021-01" db="EMBL/GenBank/DDBJ databases">
        <authorList>
            <person name="Corre E."/>
            <person name="Pelletier E."/>
            <person name="Niang G."/>
            <person name="Scheremetjew M."/>
            <person name="Finn R."/>
            <person name="Kale V."/>
            <person name="Holt S."/>
            <person name="Cochrane G."/>
            <person name="Meng A."/>
            <person name="Brown T."/>
            <person name="Cohen L."/>
        </authorList>
    </citation>
    <scope>NUCLEOTIDE SEQUENCE</scope>
    <source>
        <strain evidence="4">CCMP3105</strain>
    </source>
</reference>
<sequence length="155" mass="16306">MARSRHGTLRAIGAIAALAVAAACLGARSQAPAFAPLRAAAVAGALLAASPSDADFAQMAPQAYDMDSSSIQLAAKSINMGGQAEGGGLEGTYAMKGKASRKDFVEDENALAAEEKFEQKFDSYIGVFAILFVGAFIAPMVTYFWYTRDTDPWQN</sequence>
<accession>A0A6T1E0X6</accession>
<evidence type="ECO:0000256" key="1">
    <source>
        <dbReference type="SAM" id="Phobius"/>
    </source>
</evidence>
<feature type="chain" id="PRO_5035676708" evidence="2">
    <location>
        <begin position="27"/>
        <end position="155"/>
    </location>
</feature>
<proteinExistence type="predicted"/>
<feature type="transmembrane region" description="Helical" evidence="1">
    <location>
        <begin position="124"/>
        <end position="146"/>
    </location>
</feature>
<evidence type="ECO:0000256" key="2">
    <source>
        <dbReference type="SAM" id="SignalP"/>
    </source>
</evidence>
<organism evidence="4">
    <name type="scientific">Alexandrium monilatum</name>
    <dbReference type="NCBI Taxonomy" id="311494"/>
    <lineage>
        <taxon>Eukaryota</taxon>
        <taxon>Sar</taxon>
        <taxon>Alveolata</taxon>
        <taxon>Dinophyceae</taxon>
        <taxon>Gonyaulacales</taxon>
        <taxon>Pyrocystaceae</taxon>
        <taxon>Alexandrium</taxon>
    </lineage>
</organism>
<evidence type="ECO:0000313" key="4">
    <source>
        <dbReference type="EMBL" id="CAE4607697.1"/>
    </source>
</evidence>
<dbReference type="EMBL" id="HBNR01046287">
    <property type="protein sequence ID" value="CAE4607697.1"/>
    <property type="molecule type" value="Transcribed_RNA"/>
</dbReference>
<keyword evidence="1" id="KW-1133">Transmembrane helix</keyword>
<gene>
    <name evidence="3" type="ORF">AMON00008_LOCUS32201</name>
    <name evidence="4" type="ORF">AMON00008_LOCUS32207</name>
</gene>
<keyword evidence="1" id="KW-0472">Membrane</keyword>
<dbReference type="PROSITE" id="PS51318">
    <property type="entry name" value="TAT"/>
    <property type="match status" value="1"/>
</dbReference>
<name>A0A6T1E0X6_9DINO</name>
<feature type="signal peptide" evidence="2">
    <location>
        <begin position="1"/>
        <end position="26"/>
    </location>
</feature>
<keyword evidence="1" id="KW-0812">Transmembrane</keyword>
<dbReference type="AlphaFoldDB" id="A0A6T1E0X6"/>
<protein>
    <submittedName>
        <fullName evidence="4">Uncharacterized protein</fullName>
    </submittedName>
</protein>